<evidence type="ECO:0000256" key="1">
    <source>
        <dbReference type="SAM" id="MobiDB-lite"/>
    </source>
</evidence>
<feature type="region of interest" description="Disordered" evidence="1">
    <location>
        <begin position="1"/>
        <end position="106"/>
    </location>
</feature>
<dbReference type="EMBL" id="HBUE01099003">
    <property type="protein sequence ID" value="CAG6484326.1"/>
    <property type="molecule type" value="Transcribed_RNA"/>
</dbReference>
<feature type="compositionally biased region" description="Basic and acidic residues" evidence="1">
    <location>
        <begin position="1"/>
        <end position="10"/>
    </location>
</feature>
<accession>A0A8D8C119</accession>
<evidence type="ECO:0000313" key="2">
    <source>
        <dbReference type="EMBL" id="CAG6484323.1"/>
    </source>
</evidence>
<feature type="compositionally biased region" description="Basic and acidic residues" evidence="1">
    <location>
        <begin position="63"/>
        <end position="75"/>
    </location>
</feature>
<dbReference type="EMBL" id="HBUE01099005">
    <property type="protein sequence ID" value="CAG6484330.1"/>
    <property type="molecule type" value="Transcribed_RNA"/>
</dbReference>
<proteinExistence type="predicted"/>
<dbReference type="EMBL" id="HBUE01099001">
    <property type="protein sequence ID" value="CAG6484323.1"/>
    <property type="molecule type" value="Transcribed_RNA"/>
</dbReference>
<organism evidence="2">
    <name type="scientific">Culex pipiens</name>
    <name type="common">House mosquito</name>
    <dbReference type="NCBI Taxonomy" id="7175"/>
    <lineage>
        <taxon>Eukaryota</taxon>
        <taxon>Metazoa</taxon>
        <taxon>Ecdysozoa</taxon>
        <taxon>Arthropoda</taxon>
        <taxon>Hexapoda</taxon>
        <taxon>Insecta</taxon>
        <taxon>Pterygota</taxon>
        <taxon>Neoptera</taxon>
        <taxon>Endopterygota</taxon>
        <taxon>Diptera</taxon>
        <taxon>Nematocera</taxon>
        <taxon>Culicoidea</taxon>
        <taxon>Culicidae</taxon>
        <taxon>Culicinae</taxon>
        <taxon>Culicini</taxon>
        <taxon>Culex</taxon>
        <taxon>Culex</taxon>
    </lineage>
</organism>
<protein>
    <submittedName>
        <fullName evidence="2">(northern house mosquito) hypothetical protein</fullName>
    </submittedName>
</protein>
<dbReference type="AlphaFoldDB" id="A0A8D8C119"/>
<reference evidence="2" key="1">
    <citation type="submission" date="2021-05" db="EMBL/GenBank/DDBJ databases">
        <authorList>
            <person name="Alioto T."/>
            <person name="Alioto T."/>
            <person name="Gomez Garrido J."/>
        </authorList>
    </citation>
    <scope>NUCLEOTIDE SEQUENCE</scope>
</reference>
<sequence>MISSSREERTPTVNTKVEAVVPHPGIESDAERGRKSKQKRSQLVFERVSSVGRKETAPPSQRPTERQPLNEDNAAKRRVSPPALMSVGGGGGGRSKQPENGTVLFPFDSRFSHDFDCWQSEWMRR</sequence>
<name>A0A8D8C119_CULPI</name>